<dbReference type="RefSeq" id="WP_353715185.1">
    <property type="nucleotide sequence ID" value="NZ_CP159307.1"/>
</dbReference>
<accession>A0AAU8GAS0</accession>
<proteinExistence type="predicted"/>
<dbReference type="InterPro" id="IPR007555">
    <property type="entry name" value="DUF499"/>
</dbReference>
<dbReference type="EMBL" id="CP159307">
    <property type="protein sequence ID" value="XCH33997.1"/>
    <property type="molecule type" value="Genomic_DNA"/>
</dbReference>
<reference evidence="2" key="1">
    <citation type="submission" date="2024-06" db="EMBL/GenBank/DDBJ databases">
        <title>A Novel Isolate, Dehalogenimonas sp. Strain 4OHTPN, Dechlorinates Aromatic 4 Hydroxy chlorothalonil by a Novel Reductive Dehalogenase.</title>
        <authorList>
            <person name="Liu G."/>
        </authorList>
    </citation>
    <scope>NUCLEOTIDE SEQUENCE</scope>
    <source>
        <strain evidence="2">4OHTPN</strain>
    </source>
</reference>
<feature type="coiled-coil region" evidence="1">
    <location>
        <begin position="635"/>
        <end position="662"/>
    </location>
</feature>
<dbReference type="Pfam" id="PF04465">
    <property type="entry name" value="DUF499"/>
    <property type="match status" value="1"/>
</dbReference>
<evidence type="ECO:0000313" key="2">
    <source>
        <dbReference type="EMBL" id="XCH33997.1"/>
    </source>
</evidence>
<evidence type="ECO:0000256" key="1">
    <source>
        <dbReference type="SAM" id="Coils"/>
    </source>
</evidence>
<dbReference type="AlphaFoldDB" id="A0AAU8GAS0"/>
<name>A0AAU8GAS0_9CHLR</name>
<gene>
    <name evidence="2" type="ORF">ABV300_03720</name>
</gene>
<protein>
    <submittedName>
        <fullName evidence="2">DUF499 domain-containing protein</fullName>
    </submittedName>
</protein>
<sequence>MKTVFENCKPREDVLKGELKEERFAAHLRDVIDAKADPIYREPGVFFEYTYPTEGLRQLLREALGRLAGTKTASAPIIRLETSFGGGKTHNLIALYHTARVGNAGADMVSRFVDTSIVPAEPIDLIAGIVGSDLDPTNGLDHGDCVTYTVWGEIAYQLGGLAGYRLMQKSDETKVAPGVQVFEKLVGDRPALILLDEFAAFLRKAEGVPVGESNLAEQSSAFLLTLLSFAAKMQRVVVVITLADVKDAFGAETERVQAVMAEAGKVTARQERIITPTSETEIAPIVTHRLFQNVDSSEGAVTARAYSDYIREQLDRRVELPESSGRAEYSEEIQKNYPFSPELIVTLNRKTSTIPDFQRTRGALRLLALVVRKLWQNRPVDAWLIHPHHIDLSDDDVLNELTSRLKRPQYRQVAEADIVSLEKGSLAHAALVDRPFIDAGRPDYARRFGTTVFLHSIVQGVASGVDHQGALLAVLEPGDDPGNLQKAIESLLDSAWFLDYDGRRYRFKTEPSLNKLIADEAENAGRLKPKEELNHRIKNVWRKGIFQPIYFPSEAAEVDDDSGIPKLVVIHYDAAKTTALESAPPELVIKIAEHAGTQEGFRVFRNNVLFLVADTDQIERMIEVARRHFAIARIVNDADRMREFAEEQRKKLKGMLEETELQYRIAITRAYRYMYYPSADALDKNGRLAKETLPAQDQGNVDQDQSQVLLRVLRQLDKALTADDKPLNAAYLKSKAWPAGKEYVSTEEIRRAFGQRLGLKILIDINQLKASIRDGCKKTGVWVYQAPGEQEVYGLPSPVPSIVFDESAILYTPEGAKAIGLPVKGEQKPICPICACPVDACICAGEVREPEKETKVITFEGAPGQAFQAVLDQARDQKVQRLYRLGIKVEGTGPDAANDSRLIGLAIPQIGKGNFKIEQVMNCEFGAETFSLSFKGSWEKYKQVKTLTDAFGKLADKVHARTRLEIEFDSGLDLDNPQLEVIRDIFSTLGFGKIVVSAEKMNKETG</sequence>
<organism evidence="2">
    <name type="scientific">Dehalogenimonas sp. 4OHTPN</name>
    <dbReference type="NCBI Taxonomy" id="3166643"/>
    <lineage>
        <taxon>Bacteria</taxon>
        <taxon>Bacillati</taxon>
        <taxon>Chloroflexota</taxon>
        <taxon>Dehalococcoidia</taxon>
        <taxon>Dehalococcoidales</taxon>
        <taxon>Dehalococcoidaceae</taxon>
        <taxon>Dehalogenimonas</taxon>
    </lineage>
</organism>
<keyword evidence="1" id="KW-0175">Coiled coil</keyword>